<reference evidence="3 4" key="1">
    <citation type="journal article" date="2014" name="Genome Announc.">
        <title>Draft Genome Sequence of Advenella kashmirensis Strain W13003, a Polycyclic Aromatic Hydrocarbon-Degrading Bacterium.</title>
        <authorList>
            <person name="Wang X."/>
            <person name="Jin D."/>
            <person name="Zhou L."/>
            <person name="Wu L."/>
            <person name="An W."/>
            <person name="Zhao L."/>
        </authorList>
    </citation>
    <scope>NUCLEOTIDE SEQUENCE [LARGE SCALE GENOMIC DNA]</scope>
    <source>
        <strain evidence="3 4">W13003</strain>
    </source>
</reference>
<dbReference type="CDD" id="cd07012">
    <property type="entry name" value="PBP2_Bug_TTT"/>
    <property type="match status" value="1"/>
</dbReference>
<dbReference type="PATRIC" id="fig|1424334.3.peg.3734"/>
<dbReference type="Pfam" id="PF03401">
    <property type="entry name" value="TctC"/>
    <property type="match status" value="1"/>
</dbReference>
<dbReference type="AlphaFoldDB" id="V8QQJ6"/>
<dbReference type="PANTHER" id="PTHR42928">
    <property type="entry name" value="TRICARBOXYLATE-BINDING PROTEIN"/>
    <property type="match status" value="1"/>
</dbReference>
<dbReference type="RefSeq" id="WP_024006652.1">
    <property type="nucleotide sequence ID" value="NZ_KI650981.1"/>
</dbReference>
<comment type="similarity">
    <text evidence="1">Belongs to the UPF0065 (bug) family.</text>
</comment>
<evidence type="ECO:0000313" key="4">
    <source>
        <dbReference type="Proteomes" id="UP000018733"/>
    </source>
</evidence>
<sequence length="318" mass="33615">MKKILATLLGMALATSAHAAGYPDRPIKMIVPFAPGSATDILGRVVAEKLSKELGVPVVVEAKPGAGTSIGAATVANSPADGYTILLGTNATFTLNRILYKSLTYRPDDFSLIGATGKMPSFLLVSANKGASDLKQFIEAAKKAPEAVSYASSGVGSTGDMTGKMLAYVAGIQLLHIPYKDGPQGLTAAITGDVNGIFYTSMASMAQIKAGKVRPLAVSTKERTSDLPNVPTIAELGYPDFDVAGWTAVALLKKTPEDIKKKLIAAMEKLYQDDDFRKRQLAFGLIPQNDVGSALEQFAKTDLKKMKEMADASNIKPE</sequence>
<dbReference type="eggNOG" id="COG3181">
    <property type="taxonomic scope" value="Bacteria"/>
</dbReference>
<gene>
    <name evidence="3" type="ORF">W822_18600</name>
</gene>
<feature type="chain" id="PRO_5004771909" evidence="2">
    <location>
        <begin position="20"/>
        <end position="318"/>
    </location>
</feature>
<dbReference type="SUPFAM" id="SSF53850">
    <property type="entry name" value="Periplasmic binding protein-like II"/>
    <property type="match status" value="1"/>
</dbReference>
<feature type="signal peptide" evidence="2">
    <location>
        <begin position="1"/>
        <end position="19"/>
    </location>
</feature>
<keyword evidence="4" id="KW-1185">Reference proteome</keyword>
<dbReference type="OrthoDB" id="9780943at2"/>
<dbReference type="EMBL" id="AYXT01000012">
    <property type="protein sequence ID" value="ETF01269.1"/>
    <property type="molecule type" value="Genomic_DNA"/>
</dbReference>
<evidence type="ECO:0000313" key="3">
    <source>
        <dbReference type="EMBL" id="ETF01269.1"/>
    </source>
</evidence>
<organism evidence="3 4">
    <name type="scientific">Advenella kashmirensis W13003</name>
    <dbReference type="NCBI Taxonomy" id="1424334"/>
    <lineage>
        <taxon>Bacteria</taxon>
        <taxon>Pseudomonadati</taxon>
        <taxon>Pseudomonadota</taxon>
        <taxon>Betaproteobacteria</taxon>
        <taxon>Burkholderiales</taxon>
        <taxon>Alcaligenaceae</taxon>
    </lineage>
</organism>
<dbReference type="Proteomes" id="UP000018733">
    <property type="component" value="Unassembled WGS sequence"/>
</dbReference>
<comment type="caution">
    <text evidence="3">The sequence shown here is derived from an EMBL/GenBank/DDBJ whole genome shotgun (WGS) entry which is preliminary data.</text>
</comment>
<dbReference type="InterPro" id="IPR005064">
    <property type="entry name" value="BUG"/>
</dbReference>
<dbReference type="PANTHER" id="PTHR42928:SF5">
    <property type="entry name" value="BLR1237 PROTEIN"/>
    <property type="match status" value="1"/>
</dbReference>
<dbReference type="PIRSF" id="PIRSF017082">
    <property type="entry name" value="YflP"/>
    <property type="match status" value="1"/>
</dbReference>
<dbReference type="Gene3D" id="3.40.190.10">
    <property type="entry name" value="Periplasmic binding protein-like II"/>
    <property type="match status" value="1"/>
</dbReference>
<dbReference type="STRING" id="1424334.W822_18600"/>
<keyword evidence="2" id="KW-0732">Signal</keyword>
<protein>
    <submittedName>
        <fullName evidence="3">MFS transporter</fullName>
    </submittedName>
</protein>
<evidence type="ECO:0000256" key="2">
    <source>
        <dbReference type="SAM" id="SignalP"/>
    </source>
</evidence>
<proteinExistence type="inferred from homology"/>
<accession>V8QQJ6</accession>
<evidence type="ECO:0000256" key="1">
    <source>
        <dbReference type="ARBA" id="ARBA00006987"/>
    </source>
</evidence>
<dbReference type="HOGENOM" id="CLU_045683_0_0_4"/>
<dbReference type="InterPro" id="IPR042100">
    <property type="entry name" value="Bug_dom1"/>
</dbReference>
<dbReference type="Gene3D" id="3.40.190.150">
    <property type="entry name" value="Bordetella uptake gene, domain 1"/>
    <property type="match status" value="1"/>
</dbReference>
<name>V8QQJ6_9BURK</name>